<evidence type="ECO:0000313" key="4">
    <source>
        <dbReference type="EMBL" id="TZG23733.1"/>
    </source>
</evidence>
<dbReference type="Proteomes" id="UP000322077">
    <property type="component" value="Unassembled WGS sequence"/>
</dbReference>
<dbReference type="Gene3D" id="1.20.141.10">
    <property type="entry name" value="Chitosanase, subunit A, domain 1"/>
    <property type="match status" value="1"/>
</dbReference>
<feature type="region of interest" description="Disordered" evidence="1">
    <location>
        <begin position="51"/>
        <end position="70"/>
    </location>
</feature>
<reference evidence="4 5" key="1">
    <citation type="submission" date="2019-08" db="EMBL/GenBank/DDBJ databases">
        <authorList>
            <person name="Wang G."/>
            <person name="Xu Z."/>
        </authorList>
    </citation>
    <scope>NUCLEOTIDE SEQUENCE [LARGE SCALE GENOMIC DNA]</scope>
    <source>
        <strain evidence="4 5">ZX</strain>
    </source>
</reference>
<keyword evidence="5" id="KW-1185">Reference proteome</keyword>
<name>A0A5D9BWR2_9SPHN</name>
<feature type="region of interest" description="Disordered" evidence="1">
    <location>
        <begin position="1"/>
        <end position="20"/>
    </location>
</feature>
<feature type="domain" description="TtsA-like Glycoside hydrolase family 108" evidence="2">
    <location>
        <begin position="106"/>
        <end position="202"/>
    </location>
</feature>
<protein>
    <submittedName>
        <fullName evidence="4">Uncharacterized protein</fullName>
    </submittedName>
</protein>
<gene>
    <name evidence="4" type="ORF">FYJ91_20495</name>
</gene>
<organism evidence="4 5">
    <name type="scientific">Sphingomonas montanisoli</name>
    <dbReference type="NCBI Taxonomy" id="2606412"/>
    <lineage>
        <taxon>Bacteria</taxon>
        <taxon>Pseudomonadati</taxon>
        <taxon>Pseudomonadota</taxon>
        <taxon>Alphaproteobacteria</taxon>
        <taxon>Sphingomonadales</taxon>
        <taxon>Sphingomonadaceae</taxon>
        <taxon>Sphingomonas</taxon>
    </lineage>
</organism>
<evidence type="ECO:0000313" key="5">
    <source>
        <dbReference type="Proteomes" id="UP000322077"/>
    </source>
</evidence>
<dbReference type="InterPro" id="IPR008565">
    <property type="entry name" value="TtsA-like_GH18_dom"/>
</dbReference>
<dbReference type="EMBL" id="VTOU01000013">
    <property type="protein sequence ID" value="TZG23733.1"/>
    <property type="molecule type" value="Genomic_DNA"/>
</dbReference>
<dbReference type="InterPro" id="IPR023346">
    <property type="entry name" value="Lysozyme-like_dom_sf"/>
</dbReference>
<dbReference type="Pfam" id="PF09374">
    <property type="entry name" value="PG_binding_3"/>
    <property type="match status" value="1"/>
</dbReference>
<dbReference type="Pfam" id="PF05838">
    <property type="entry name" value="Glyco_hydro_108"/>
    <property type="match status" value="1"/>
</dbReference>
<accession>A0A5D9BWR2</accession>
<evidence type="ECO:0000256" key="1">
    <source>
        <dbReference type="SAM" id="MobiDB-lite"/>
    </source>
</evidence>
<sequence>MPSSQAYRALKVGPPAEPRRANRAWQIRGTRRGKPLRLECCRVEWPGGLVRRGKRESNPGGPVSTHGLGANRPVQTPFSFQCSGAALRRDQLWRPNMKPALFIRNFIETHEGKLSLDPDDTGNWFYEKGRPAVLVGSKFGVTGAALAKFRGVKRITPGQMRDLTIEEAVNVGLKLYYDEPDIDLLPWNQVTASIMDMLWGAGPGQGAKLMQRMIGVNPDGNIGQLTAAAYDQFLKAHGLEKAAVMWAEVRNAFYERIIASRPTNAKYRRGWRNRTASFLPGTTWWKSWGARA</sequence>
<proteinExistence type="predicted"/>
<dbReference type="InterPro" id="IPR018537">
    <property type="entry name" value="Peptidoglycan-bd_3"/>
</dbReference>
<evidence type="ECO:0000259" key="2">
    <source>
        <dbReference type="Pfam" id="PF05838"/>
    </source>
</evidence>
<evidence type="ECO:0000259" key="3">
    <source>
        <dbReference type="Pfam" id="PF09374"/>
    </source>
</evidence>
<comment type="caution">
    <text evidence="4">The sequence shown here is derived from an EMBL/GenBank/DDBJ whole genome shotgun (WGS) entry which is preliminary data.</text>
</comment>
<dbReference type="SUPFAM" id="SSF53955">
    <property type="entry name" value="Lysozyme-like"/>
    <property type="match status" value="1"/>
</dbReference>
<dbReference type="AlphaFoldDB" id="A0A5D9BWR2"/>
<feature type="domain" description="Peptidoglycan binding" evidence="3">
    <location>
        <begin position="207"/>
        <end position="275"/>
    </location>
</feature>